<dbReference type="CDD" id="cd01767">
    <property type="entry name" value="UBX"/>
    <property type="match status" value="1"/>
</dbReference>
<dbReference type="InterPro" id="IPR050730">
    <property type="entry name" value="UBX_domain-protein"/>
</dbReference>
<proteinExistence type="predicted"/>
<dbReference type="EMBL" id="JAHDYR010000005">
    <property type="protein sequence ID" value="KAG9396532.1"/>
    <property type="molecule type" value="Genomic_DNA"/>
</dbReference>
<sequence>MPLDWTRYARRLKVTPPMLRTAPLDAAFQEAKDSRRCLVVFVHSRERKDSVRFFQQVFCSDIVSEVLNSSYITWAVDGASEEAVHLLDELAITDFPAITIISPLSKSLREPIIMYTKCGRLPDAPSLVDVLLDTTSRLGDITASRDAASTSPYQSPTLEEHDTLRAEQQTAYQHSLEADRRREDEARQAEYEAARQKEEEELLEAIQASLQDKAMQDMKARAEDLTEEPVDGINVRIKLPNNKALARRFRSEEDVGMLYNFLDSVEVDSTAHMLYTVFPRQALDERKTVLGELFAGQVALVAVPIE</sequence>
<dbReference type="Gene3D" id="3.40.30.10">
    <property type="entry name" value="Glutaredoxin"/>
    <property type="match status" value="1"/>
</dbReference>
<comment type="caution">
    <text evidence="3">The sequence shown here is derived from an EMBL/GenBank/DDBJ whole genome shotgun (WGS) entry which is preliminary data.</text>
</comment>
<feature type="domain" description="UBX" evidence="2">
    <location>
        <begin position="228"/>
        <end position="302"/>
    </location>
</feature>
<keyword evidence="1" id="KW-0175">Coiled coil</keyword>
<reference evidence="3" key="1">
    <citation type="submission" date="2021-05" db="EMBL/GenBank/DDBJ databases">
        <title>A free-living protist that lacks canonical eukaryotic 1 DNA replication and segregation systems.</title>
        <authorList>
            <person name="Salas-Leiva D.E."/>
            <person name="Tromer E.C."/>
            <person name="Curtis B.A."/>
            <person name="Jerlstrom-Hultqvist J."/>
            <person name="Kolisko M."/>
            <person name="Yi Z."/>
            <person name="Salas-Leiva J.S."/>
            <person name="Gallot-Lavallee L."/>
            <person name="Kops G.J.P.L."/>
            <person name="Archibald J.M."/>
            <person name="Simpson A.G.B."/>
            <person name="Roger A.J."/>
        </authorList>
    </citation>
    <scope>NUCLEOTIDE SEQUENCE</scope>
    <source>
        <strain evidence="3">BICM</strain>
    </source>
</reference>
<dbReference type="InterPro" id="IPR001012">
    <property type="entry name" value="UBX_dom"/>
</dbReference>
<feature type="coiled-coil region" evidence="1">
    <location>
        <begin position="181"/>
        <end position="228"/>
    </location>
</feature>
<keyword evidence="4" id="KW-1185">Reference proteome</keyword>
<protein>
    <submittedName>
        <fullName evidence="3">UBX domain</fullName>
    </submittedName>
</protein>
<dbReference type="SMART" id="SM00594">
    <property type="entry name" value="UAS"/>
    <property type="match status" value="1"/>
</dbReference>
<evidence type="ECO:0000313" key="4">
    <source>
        <dbReference type="Proteomes" id="UP000717585"/>
    </source>
</evidence>
<gene>
    <name evidence="3" type="ORF">J8273_1530</name>
</gene>
<dbReference type="SUPFAM" id="SSF52833">
    <property type="entry name" value="Thioredoxin-like"/>
    <property type="match status" value="1"/>
</dbReference>
<evidence type="ECO:0000313" key="3">
    <source>
        <dbReference type="EMBL" id="KAG9396532.1"/>
    </source>
</evidence>
<dbReference type="Proteomes" id="UP000717585">
    <property type="component" value="Unassembled WGS sequence"/>
</dbReference>
<dbReference type="InterPro" id="IPR049483">
    <property type="entry name" value="FAF1_2-like_UAS"/>
</dbReference>
<dbReference type="PROSITE" id="PS50330">
    <property type="entry name" value="UIM"/>
    <property type="match status" value="1"/>
</dbReference>
<dbReference type="PROSITE" id="PS50033">
    <property type="entry name" value="UBX"/>
    <property type="match status" value="1"/>
</dbReference>
<dbReference type="GO" id="GO:0043130">
    <property type="term" value="F:ubiquitin binding"/>
    <property type="evidence" value="ECO:0007669"/>
    <property type="project" value="TreeGrafter"/>
</dbReference>
<dbReference type="PANTHER" id="PTHR23322">
    <property type="entry name" value="FAS-ASSOCIATED PROTEIN"/>
    <property type="match status" value="1"/>
</dbReference>
<evidence type="ECO:0000259" key="2">
    <source>
        <dbReference type="PROSITE" id="PS50033"/>
    </source>
</evidence>
<accession>A0A8J6E604</accession>
<dbReference type="AlphaFoldDB" id="A0A8J6E604"/>
<dbReference type="InterPro" id="IPR006577">
    <property type="entry name" value="UAS"/>
</dbReference>
<organism evidence="3 4">
    <name type="scientific">Carpediemonas membranifera</name>
    <dbReference type="NCBI Taxonomy" id="201153"/>
    <lineage>
        <taxon>Eukaryota</taxon>
        <taxon>Metamonada</taxon>
        <taxon>Carpediemonas-like organisms</taxon>
        <taxon>Carpediemonas</taxon>
    </lineage>
</organism>
<dbReference type="InterPro" id="IPR029071">
    <property type="entry name" value="Ubiquitin-like_domsf"/>
</dbReference>
<evidence type="ECO:0000256" key="1">
    <source>
        <dbReference type="SAM" id="Coils"/>
    </source>
</evidence>
<dbReference type="InterPro" id="IPR036249">
    <property type="entry name" value="Thioredoxin-like_sf"/>
</dbReference>
<dbReference type="OrthoDB" id="1026733at2759"/>
<dbReference type="Pfam" id="PF00789">
    <property type="entry name" value="UBX"/>
    <property type="match status" value="1"/>
</dbReference>
<name>A0A8J6E604_9EUKA</name>
<dbReference type="Gene3D" id="3.10.20.90">
    <property type="entry name" value="Phosphatidylinositol 3-kinase Catalytic Subunit, Chain A, domain 1"/>
    <property type="match status" value="1"/>
</dbReference>
<dbReference type="Pfam" id="PF21021">
    <property type="entry name" value="FAF1"/>
    <property type="match status" value="1"/>
</dbReference>
<dbReference type="InterPro" id="IPR003903">
    <property type="entry name" value="UIM_dom"/>
</dbReference>
<dbReference type="SUPFAM" id="SSF54236">
    <property type="entry name" value="Ubiquitin-like"/>
    <property type="match status" value="1"/>
</dbReference>